<keyword evidence="9" id="KW-0965">Cell junction</keyword>
<dbReference type="GO" id="GO:0070633">
    <property type="term" value="P:transepithelial transport"/>
    <property type="evidence" value="ECO:0007669"/>
    <property type="project" value="Ensembl"/>
</dbReference>
<evidence type="ECO:0000313" key="21">
    <source>
        <dbReference type="Proteomes" id="UP000001645"/>
    </source>
</evidence>
<evidence type="ECO:0000256" key="7">
    <source>
        <dbReference type="ARBA" id="ARBA00022737"/>
    </source>
</evidence>
<dbReference type="GO" id="GO:0045121">
    <property type="term" value="C:membrane raft"/>
    <property type="evidence" value="ECO:0007669"/>
    <property type="project" value="Ensembl"/>
</dbReference>
<dbReference type="PROSITE" id="PS50835">
    <property type="entry name" value="IG_LIKE"/>
    <property type="match status" value="2"/>
</dbReference>
<reference evidence="20" key="3">
    <citation type="submission" date="2025-09" db="UniProtKB">
        <authorList>
            <consortium name="Ensembl"/>
        </authorList>
    </citation>
    <scope>IDENTIFICATION</scope>
</reference>
<keyword evidence="10 18" id="KW-1133">Transmembrane helix</keyword>
<dbReference type="FunFam" id="2.60.40.10:FF:000095">
    <property type="entry name" value="immunoglobulin superfamily member 11 isoform X1"/>
    <property type="match status" value="1"/>
</dbReference>
<dbReference type="Proteomes" id="UP000001645">
    <property type="component" value="Chromosome 1"/>
</dbReference>
<evidence type="ECO:0000256" key="14">
    <source>
        <dbReference type="ARBA" id="ARBA00023180"/>
    </source>
</evidence>
<gene>
    <name evidence="20" type="primary">CXADR</name>
</gene>
<keyword evidence="12" id="KW-1015">Disulfide bond</keyword>
<dbReference type="InterPro" id="IPR013783">
    <property type="entry name" value="Ig-like_fold"/>
</dbReference>
<dbReference type="InterPro" id="IPR052307">
    <property type="entry name" value="EJ_Adhesion_Regulator"/>
</dbReference>
<evidence type="ECO:0000256" key="1">
    <source>
        <dbReference type="ARBA" id="ARBA00004435"/>
    </source>
</evidence>
<proteinExistence type="predicted"/>
<dbReference type="Pfam" id="PF13895">
    <property type="entry name" value="Ig_2"/>
    <property type="match status" value="1"/>
</dbReference>
<keyword evidence="14" id="KW-0325">Glycoprotein</keyword>
<dbReference type="InterPro" id="IPR013106">
    <property type="entry name" value="Ig_V-set"/>
</dbReference>
<dbReference type="Bgee" id="ENSMGAG00000014481">
    <property type="expression patterns" value="Expressed in ileum and 14 other cell types or tissues"/>
</dbReference>
<evidence type="ECO:0000256" key="6">
    <source>
        <dbReference type="ARBA" id="ARBA00022729"/>
    </source>
</evidence>
<dbReference type="SUPFAM" id="SSF48726">
    <property type="entry name" value="Immunoglobulin"/>
    <property type="match status" value="2"/>
</dbReference>
<keyword evidence="15" id="KW-0393">Immunoglobulin domain</keyword>
<evidence type="ECO:0000256" key="16">
    <source>
        <dbReference type="ARBA" id="ARBA00023768"/>
    </source>
</evidence>
<accession>A0A803YPI4</accession>
<feature type="region of interest" description="Disordered" evidence="17">
    <location>
        <begin position="311"/>
        <end position="373"/>
    </location>
</feature>
<evidence type="ECO:0000256" key="18">
    <source>
        <dbReference type="SAM" id="Phobius"/>
    </source>
</evidence>
<evidence type="ECO:0000256" key="8">
    <source>
        <dbReference type="ARBA" id="ARBA00022889"/>
    </source>
</evidence>
<evidence type="ECO:0000256" key="15">
    <source>
        <dbReference type="ARBA" id="ARBA00023319"/>
    </source>
</evidence>
<dbReference type="Pfam" id="PF07686">
    <property type="entry name" value="V-set"/>
    <property type="match status" value="1"/>
</dbReference>
<dbReference type="CDD" id="cd20960">
    <property type="entry name" value="IgV_CAR_like"/>
    <property type="match status" value="1"/>
</dbReference>
<feature type="domain" description="Ig-like" evidence="19">
    <location>
        <begin position="48"/>
        <end position="166"/>
    </location>
</feature>
<dbReference type="GO" id="GO:0010669">
    <property type="term" value="P:epithelial structure maintenance"/>
    <property type="evidence" value="ECO:0007669"/>
    <property type="project" value="Ensembl"/>
</dbReference>
<dbReference type="InterPro" id="IPR007110">
    <property type="entry name" value="Ig-like_dom"/>
</dbReference>
<protein>
    <submittedName>
        <fullName evidence="20">CXADR Ig-like cell adhesion molecule</fullName>
    </submittedName>
</protein>
<dbReference type="Ensembl" id="ENSMGAT00000034875.1">
    <property type="protein sequence ID" value="ENSMGAP00000033682.1"/>
    <property type="gene ID" value="ENSMGAG00000014481.2"/>
</dbReference>
<evidence type="ECO:0000256" key="9">
    <source>
        <dbReference type="ARBA" id="ARBA00022949"/>
    </source>
</evidence>
<keyword evidence="3" id="KW-0796">Tight junction</keyword>
<dbReference type="SMART" id="SM00408">
    <property type="entry name" value="IGc2"/>
    <property type="match status" value="2"/>
</dbReference>
<reference evidence="20" key="2">
    <citation type="submission" date="2025-08" db="UniProtKB">
        <authorList>
            <consortium name="Ensembl"/>
        </authorList>
    </citation>
    <scope>IDENTIFICATION</scope>
</reference>
<evidence type="ECO:0000256" key="5">
    <source>
        <dbReference type="ARBA" id="ARBA00022692"/>
    </source>
</evidence>
<organism evidence="20 21">
    <name type="scientific">Meleagris gallopavo</name>
    <name type="common">Wild turkey</name>
    <dbReference type="NCBI Taxonomy" id="9103"/>
    <lineage>
        <taxon>Eukaryota</taxon>
        <taxon>Metazoa</taxon>
        <taxon>Chordata</taxon>
        <taxon>Craniata</taxon>
        <taxon>Vertebrata</taxon>
        <taxon>Euteleostomi</taxon>
        <taxon>Archelosauria</taxon>
        <taxon>Archosauria</taxon>
        <taxon>Dinosauria</taxon>
        <taxon>Saurischia</taxon>
        <taxon>Theropoda</taxon>
        <taxon>Coelurosauria</taxon>
        <taxon>Aves</taxon>
        <taxon>Neognathae</taxon>
        <taxon>Galloanserae</taxon>
        <taxon>Galliformes</taxon>
        <taxon>Phasianidae</taxon>
        <taxon>Meleagridinae</taxon>
        <taxon>Meleagris</taxon>
    </lineage>
</organism>
<keyword evidence="13" id="KW-0675">Receptor</keyword>
<dbReference type="GO" id="GO:0034109">
    <property type="term" value="P:homotypic cell-cell adhesion"/>
    <property type="evidence" value="ECO:0007669"/>
    <property type="project" value="TreeGrafter"/>
</dbReference>
<evidence type="ECO:0000256" key="13">
    <source>
        <dbReference type="ARBA" id="ARBA00023170"/>
    </source>
</evidence>
<keyword evidence="6" id="KW-0732">Signal</keyword>
<dbReference type="GO" id="GO:0005178">
    <property type="term" value="F:integrin binding"/>
    <property type="evidence" value="ECO:0007669"/>
    <property type="project" value="Ensembl"/>
</dbReference>
<keyword evidence="7" id="KW-0677">Repeat</keyword>
<evidence type="ECO:0000256" key="10">
    <source>
        <dbReference type="ARBA" id="ARBA00022989"/>
    </source>
</evidence>
<evidence type="ECO:0000256" key="12">
    <source>
        <dbReference type="ARBA" id="ARBA00023157"/>
    </source>
</evidence>
<dbReference type="GO" id="GO:0030036">
    <property type="term" value="P:actin cytoskeleton organization"/>
    <property type="evidence" value="ECO:0007669"/>
    <property type="project" value="Ensembl"/>
</dbReference>
<keyword evidence="11 18" id="KW-0472">Membrane</keyword>
<keyword evidence="21" id="KW-1185">Reference proteome</keyword>
<dbReference type="GO" id="GO:0032991">
    <property type="term" value="C:protein-containing complex"/>
    <property type="evidence" value="ECO:0007669"/>
    <property type="project" value="Ensembl"/>
</dbReference>
<dbReference type="GO" id="GO:0030165">
    <property type="term" value="F:PDZ domain binding"/>
    <property type="evidence" value="ECO:0007669"/>
    <property type="project" value="Ensembl"/>
</dbReference>
<feature type="domain" description="Ig-like" evidence="19">
    <location>
        <begin position="171"/>
        <end position="261"/>
    </location>
</feature>
<evidence type="ECO:0000313" key="20">
    <source>
        <dbReference type="Ensembl" id="ENSMGAP00000033682.1"/>
    </source>
</evidence>
<reference evidence="20 21" key="1">
    <citation type="journal article" date="2010" name="PLoS Biol.">
        <title>Multi-platform next-generation sequencing of the domestic turkey (Meleagris gallopavo): genome assembly and analysis.</title>
        <authorList>
            <person name="Dalloul R.A."/>
            <person name="Long J.A."/>
            <person name="Zimin A.V."/>
            <person name="Aslam L."/>
            <person name="Beal K."/>
            <person name="Blomberg L.A."/>
            <person name="Bouffard P."/>
            <person name="Burt D.W."/>
            <person name="Crasta O."/>
            <person name="Crooijmans R.P."/>
            <person name="Cooper K."/>
            <person name="Coulombe R.A."/>
            <person name="De S."/>
            <person name="Delany M.E."/>
            <person name="Dodgson J.B."/>
            <person name="Dong J.J."/>
            <person name="Evans C."/>
            <person name="Frederickson K.M."/>
            <person name="Flicek P."/>
            <person name="Florea L."/>
            <person name="Folkerts O."/>
            <person name="Groenen M.A."/>
            <person name="Harkins T.T."/>
            <person name="Herrero J."/>
            <person name="Hoffmann S."/>
            <person name="Megens H.J."/>
            <person name="Jiang A."/>
            <person name="de Jong P."/>
            <person name="Kaiser P."/>
            <person name="Kim H."/>
            <person name="Kim K.W."/>
            <person name="Kim S."/>
            <person name="Langenberger D."/>
            <person name="Lee M.K."/>
            <person name="Lee T."/>
            <person name="Mane S."/>
            <person name="Marcais G."/>
            <person name="Marz M."/>
            <person name="McElroy A.P."/>
            <person name="Modise T."/>
            <person name="Nefedov M."/>
            <person name="Notredame C."/>
            <person name="Paton I.R."/>
            <person name="Payne W.S."/>
            <person name="Pertea G."/>
            <person name="Prickett D."/>
            <person name="Puiu D."/>
            <person name="Qioa D."/>
            <person name="Raineri E."/>
            <person name="Ruffier M."/>
            <person name="Salzberg S.L."/>
            <person name="Schatz M.C."/>
            <person name="Scheuring C."/>
            <person name="Schmidt C.J."/>
            <person name="Schroeder S."/>
            <person name="Searle S.M."/>
            <person name="Smith E.J."/>
            <person name="Smith J."/>
            <person name="Sonstegard T.S."/>
            <person name="Stadler P.F."/>
            <person name="Tafer H."/>
            <person name="Tu Z.J."/>
            <person name="Van Tassell C.P."/>
            <person name="Vilella A.J."/>
            <person name="Williams K.P."/>
            <person name="Yorke J.A."/>
            <person name="Zhang L."/>
            <person name="Zhang H.B."/>
            <person name="Zhang X."/>
            <person name="Zhang Y."/>
            <person name="Reed K.M."/>
        </authorList>
    </citation>
    <scope>NUCLEOTIDE SEQUENCE [LARGE SCALE GENOMIC DNA]</scope>
</reference>
<feature type="compositionally biased region" description="Polar residues" evidence="17">
    <location>
        <begin position="317"/>
        <end position="353"/>
    </location>
</feature>
<dbReference type="GO" id="GO:0005737">
    <property type="term" value="C:cytoplasm"/>
    <property type="evidence" value="ECO:0007669"/>
    <property type="project" value="Ensembl"/>
</dbReference>
<dbReference type="InterPro" id="IPR003599">
    <property type="entry name" value="Ig_sub"/>
</dbReference>
<dbReference type="PANTHER" id="PTHR44468:SF3">
    <property type="entry name" value="COXSACKIEVIRUS AND ADENOVIRUS RECEPTOR"/>
    <property type="match status" value="1"/>
</dbReference>
<evidence type="ECO:0000259" key="19">
    <source>
        <dbReference type="PROSITE" id="PS50835"/>
    </source>
</evidence>
<dbReference type="GO" id="GO:0016327">
    <property type="term" value="C:apicolateral plasma membrane"/>
    <property type="evidence" value="ECO:0007669"/>
    <property type="project" value="Ensembl"/>
</dbReference>
<dbReference type="InterPro" id="IPR036179">
    <property type="entry name" value="Ig-like_dom_sf"/>
</dbReference>
<keyword evidence="4" id="KW-1003">Cell membrane</keyword>
<dbReference type="GeneTree" id="ENSGT00940000154829"/>
<evidence type="ECO:0000256" key="2">
    <source>
        <dbReference type="ARBA" id="ARBA00004536"/>
    </source>
</evidence>
<dbReference type="SMART" id="SM00409">
    <property type="entry name" value="IG"/>
    <property type="match status" value="2"/>
</dbReference>
<dbReference type="GO" id="GO:0005654">
    <property type="term" value="C:nucleoplasm"/>
    <property type="evidence" value="ECO:0007669"/>
    <property type="project" value="Ensembl"/>
</dbReference>
<dbReference type="InParanoid" id="A0A803YPI4"/>
<name>A0A803YPI4_MELGA</name>
<dbReference type="PANTHER" id="PTHR44468">
    <property type="entry name" value="COXSACKIEVIRUS AND ADENOVIRUS RECEPTOR-RELATED"/>
    <property type="match status" value="1"/>
</dbReference>
<dbReference type="Gene3D" id="2.60.40.10">
    <property type="entry name" value="Immunoglobulins"/>
    <property type="match status" value="2"/>
</dbReference>
<dbReference type="GO" id="GO:0005912">
    <property type="term" value="C:adherens junction"/>
    <property type="evidence" value="ECO:0007669"/>
    <property type="project" value="UniProtKB-SubCell"/>
</dbReference>
<feature type="transmembrane region" description="Helical" evidence="18">
    <location>
        <begin position="269"/>
        <end position="292"/>
    </location>
</feature>
<keyword evidence="5 18" id="KW-0812">Transmembrane</keyword>
<keyword evidence="8" id="KW-0130">Cell adhesion</keyword>
<dbReference type="AlphaFoldDB" id="A0A803YPI4"/>
<evidence type="ECO:0000256" key="11">
    <source>
        <dbReference type="ARBA" id="ARBA00023136"/>
    </source>
</evidence>
<dbReference type="GO" id="GO:0030593">
    <property type="term" value="P:neutrophil chemotaxis"/>
    <property type="evidence" value="ECO:0007669"/>
    <property type="project" value="Ensembl"/>
</dbReference>
<dbReference type="GO" id="GO:0007157">
    <property type="term" value="P:heterophilic cell-cell adhesion via plasma membrane cell adhesion molecules"/>
    <property type="evidence" value="ECO:0007669"/>
    <property type="project" value="Ensembl"/>
</dbReference>
<evidence type="ECO:0000256" key="3">
    <source>
        <dbReference type="ARBA" id="ARBA00022427"/>
    </source>
</evidence>
<dbReference type="GO" id="GO:0014704">
    <property type="term" value="C:intercalated disc"/>
    <property type="evidence" value="ECO:0007669"/>
    <property type="project" value="TreeGrafter"/>
</dbReference>
<sequence>MDFIFLCRINLPVCQCLDLVDGYMTITQNRKMEGQHTGCGTRTNSLTRSLSITSAESAFEKAQGERVTLPCTFVLSEEDVGTLDIEWVLIPADIQKKEETIILYSGDRIYNHYYPALTGRLQFTSSDPKSGDGSVDILNLKSTDTGTYQCKVKKAPGVESQKIQLNVLVKPASTKCSIEGSQEIGKDIILKCASQEGTPLLYYDWRRVVTGTQGLPATSVLNKNTGELLLKNASKDYSGTYNCVASNRVGTDECSVELNVTPPINTAGVIAGAILGTLLGLALLAFLVFCCCKKHREKKYEKEVHHEIREDVLPPKSRSSTARSYIGSNRSSLGSMSPSNMEGYSKTPYSQVPSEDFERASGQNQTIASSKVAAPNLSRMGAVPVMIPAQSKDGSIV</sequence>
<dbReference type="GO" id="GO:0005923">
    <property type="term" value="C:bicellular tight junction"/>
    <property type="evidence" value="ECO:0007669"/>
    <property type="project" value="UniProtKB-SubCell"/>
</dbReference>
<comment type="subcellular location">
    <subcellularLocation>
        <location evidence="16">Basolateral cell membrane</location>
        <topology evidence="16">Single-pass type I membrane protein</topology>
    </subcellularLocation>
    <subcellularLocation>
        <location evidence="2">Cell junction</location>
        <location evidence="2">Adherens junction</location>
    </subcellularLocation>
    <subcellularLocation>
        <location evidence="1">Cell junction</location>
        <location evidence="1">Tight junction</location>
    </subcellularLocation>
</comment>
<dbReference type="GO" id="GO:0016323">
    <property type="term" value="C:basolateral plasma membrane"/>
    <property type="evidence" value="ECO:0007669"/>
    <property type="project" value="UniProtKB-SubCell"/>
</dbReference>
<dbReference type="InterPro" id="IPR003598">
    <property type="entry name" value="Ig_sub2"/>
</dbReference>
<evidence type="ECO:0000256" key="17">
    <source>
        <dbReference type="SAM" id="MobiDB-lite"/>
    </source>
</evidence>
<evidence type="ECO:0000256" key="4">
    <source>
        <dbReference type="ARBA" id="ARBA00022475"/>
    </source>
</evidence>
<dbReference type="GO" id="GO:0008013">
    <property type="term" value="F:beta-catenin binding"/>
    <property type="evidence" value="ECO:0007669"/>
    <property type="project" value="Ensembl"/>
</dbReference>